<evidence type="ECO:0000313" key="6">
    <source>
        <dbReference type="Proteomes" id="UP000468687"/>
    </source>
</evidence>
<evidence type="ECO:0000259" key="4">
    <source>
        <dbReference type="SMART" id="SM00563"/>
    </source>
</evidence>
<protein>
    <submittedName>
        <fullName evidence="5">1-acyl-sn-glycerol-3-phosphate acyltransferase</fullName>
    </submittedName>
</protein>
<sequence>MTVGPSRPVRLPSRWLLHGGRPTTRFLIRRRFAVRVHHAENVPRRGGVVLAANHIGLVDGPLLAIFSPRPVHALTKSEMFAGPLGAFLRTCGQIPLDRFHVDRAAIRTCLRVLAGGGAVGIFPEGRRGPGDLSRFHRGAAYLALVAGVPVVPVAILGSREPGGRSNDLPRRGGTVDLYYGEPLRLPQQPWPRTREQVEEASLLLRRHMLSTIDAARAATGRELPGPLAPDDLDEDPYTGLVHREPGAP</sequence>
<name>A0A6P0HIN0_9ACTN</name>
<accession>A0A6P0HIN0</accession>
<feature type="domain" description="Phospholipid/glycerol acyltransferase" evidence="4">
    <location>
        <begin position="48"/>
        <end position="158"/>
    </location>
</feature>
<keyword evidence="2 5" id="KW-0012">Acyltransferase</keyword>
<organism evidence="5 6">
    <name type="scientific">Nocardioides zeae</name>
    <dbReference type="NCBI Taxonomy" id="1457234"/>
    <lineage>
        <taxon>Bacteria</taxon>
        <taxon>Bacillati</taxon>
        <taxon>Actinomycetota</taxon>
        <taxon>Actinomycetes</taxon>
        <taxon>Propionibacteriales</taxon>
        <taxon>Nocardioidaceae</taxon>
        <taxon>Nocardioides</taxon>
    </lineage>
</organism>
<dbReference type="InterPro" id="IPR002123">
    <property type="entry name" value="Plipid/glycerol_acylTrfase"/>
</dbReference>
<dbReference type="GO" id="GO:0006654">
    <property type="term" value="P:phosphatidic acid biosynthetic process"/>
    <property type="evidence" value="ECO:0007669"/>
    <property type="project" value="TreeGrafter"/>
</dbReference>
<dbReference type="PANTHER" id="PTHR10434:SF11">
    <property type="entry name" value="1-ACYL-SN-GLYCEROL-3-PHOSPHATE ACYLTRANSFERASE"/>
    <property type="match status" value="1"/>
</dbReference>
<dbReference type="PANTHER" id="PTHR10434">
    <property type="entry name" value="1-ACYL-SN-GLYCEROL-3-PHOSPHATE ACYLTRANSFERASE"/>
    <property type="match status" value="1"/>
</dbReference>
<dbReference type="GO" id="GO:0003841">
    <property type="term" value="F:1-acylglycerol-3-phosphate O-acyltransferase activity"/>
    <property type="evidence" value="ECO:0007669"/>
    <property type="project" value="TreeGrafter"/>
</dbReference>
<dbReference type="SMART" id="SM00563">
    <property type="entry name" value="PlsC"/>
    <property type="match status" value="1"/>
</dbReference>
<keyword evidence="1 5" id="KW-0808">Transferase</keyword>
<dbReference type="Pfam" id="PF01553">
    <property type="entry name" value="Acyltransferase"/>
    <property type="match status" value="1"/>
</dbReference>
<dbReference type="AlphaFoldDB" id="A0A6P0HIN0"/>
<evidence type="ECO:0000313" key="5">
    <source>
        <dbReference type="EMBL" id="NEN78518.1"/>
    </source>
</evidence>
<evidence type="ECO:0000256" key="2">
    <source>
        <dbReference type="ARBA" id="ARBA00023315"/>
    </source>
</evidence>
<gene>
    <name evidence="5" type="ORF">G3T38_09520</name>
</gene>
<comment type="caution">
    <text evidence="5">The sequence shown here is derived from an EMBL/GenBank/DDBJ whole genome shotgun (WGS) entry which is preliminary data.</text>
</comment>
<evidence type="ECO:0000256" key="1">
    <source>
        <dbReference type="ARBA" id="ARBA00022679"/>
    </source>
</evidence>
<dbReference type="CDD" id="cd07989">
    <property type="entry name" value="LPLAT_AGPAT-like"/>
    <property type="match status" value="1"/>
</dbReference>
<dbReference type="GO" id="GO:0005886">
    <property type="term" value="C:plasma membrane"/>
    <property type="evidence" value="ECO:0007669"/>
    <property type="project" value="TreeGrafter"/>
</dbReference>
<dbReference type="Proteomes" id="UP000468687">
    <property type="component" value="Unassembled WGS sequence"/>
</dbReference>
<evidence type="ECO:0000256" key="3">
    <source>
        <dbReference type="SAM" id="MobiDB-lite"/>
    </source>
</evidence>
<reference evidence="5 6" key="1">
    <citation type="journal article" date="2014" name="Int. J. Syst. Evol. Microbiol.">
        <title>Nocardioides zeae sp. nov., isolated from the stem of Zea mays.</title>
        <authorList>
            <person name="Glaeser S.P."/>
            <person name="McInroy J.A."/>
            <person name="Busse H.J."/>
            <person name="Kampfer P."/>
        </authorList>
    </citation>
    <scope>NUCLEOTIDE SEQUENCE [LARGE SCALE GENOMIC DNA]</scope>
    <source>
        <strain evidence="5 6">JCM 30728</strain>
    </source>
</reference>
<dbReference type="SUPFAM" id="SSF69593">
    <property type="entry name" value="Glycerol-3-phosphate (1)-acyltransferase"/>
    <property type="match status" value="1"/>
</dbReference>
<feature type="region of interest" description="Disordered" evidence="3">
    <location>
        <begin position="220"/>
        <end position="248"/>
    </location>
</feature>
<proteinExistence type="predicted"/>
<keyword evidence="6" id="KW-1185">Reference proteome</keyword>
<dbReference type="RefSeq" id="WP_163772046.1">
    <property type="nucleotide sequence ID" value="NZ_JAAGXA010000005.1"/>
</dbReference>
<dbReference type="EMBL" id="JAAGXA010000005">
    <property type="protein sequence ID" value="NEN78518.1"/>
    <property type="molecule type" value="Genomic_DNA"/>
</dbReference>